<dbReference type="EMBL" id="CP089977">
    <property type="protein sequence ID" value="UXZ04548.1"/>
    <property type="molecule type" value="Genomic_DNA"/>
</dbReference>
<reference evidence="4" key="1">
    <citation type="submission" date="2021-12" db="EMBL/GenBank/DDBJ databases">
        <title>taxonomy of Moraxella sp. ZY201224.</title>
        <authorList>
            <person name="Li F."/>
        </authorList>
    </citation>
    <scope>NUCLEOTIDE SEQUENCE</scope>
    <source>
        <strain evidence="4">ZY201224</strain>
    </source>
</reference>
<dbReference type="PANTHER" id="PTHR37813:SF1">
    <property type="entry name" value="FELS-2 PROPHAGE PROTEIN"/>
    <property type="match status" value="1"/>
</dbReference>
<proteinExistence type="predicted"/>
<dbReference type="PANTHER" id="PTHR37813">
    <property type="entry name" value="FELS-2 PROPHAGE PROTEIN"/>
    <property type="match status" value="1"/>
</dbReference>
<name>A0ABY6F375_9GAMM</name>
<gene>
    <name evidence="4" type="ORF">LU297_08175</name>
</gene>
<protein>
    <submittedName>
        <fullName evidence="4">Phage tail tape measure protein</fullName>
    </submittedName>
</protein>
<dbReference type="Gene3D" id="1.20.120.20">
    <property type="entry name" value="Apolipoprotein"/>
    <property type="match status" value="1"/>
</dbReference>
<sequence>MSTVSKLQIVLEATTTAFDRGLRKAQDGLNAFAKQTDKIHAKMESFQKRHQGAFDAMQAIGAASAVGLVAIGAGIKATTDEAMKFESAMAEVKKVVNFESPDGIKQMRAELEELSTRVPIAFDGLAKIAAAAGQSGIAANEIVKFTEAAAKMGTAFDITAEEAGQAMAEMRTAFKMSQAEVETLADKINYLGNNSPNAAAKIMEVVQRIGPLGEIAGVSADQIAAMAASLTSVEPDVAATGLKNMMLQLVKGESLSKSAKAAFDDLGLSYTEIAKGMQTDSIGTINKVFEAIKKLPEEAQAATINDIFGSESIAVISQLINGTDTLGKHLQAMGDASKYAGSMSQEAANINDTSAAKMEMFKNATQNAKAAIGDAFLPALGALAEALLPVINGIKQFAQENPTMVTAITGIVGGVLVLGTALGAIGLAVPLVTTALGGLTAIAGLVGTAIGAISLPVVAVVAAIAALVVAGVWLYNNWDMVKAKAIEVWNAIPEYASQAWQWIQGVWSGIGEWFGGIWESVKSAVSTAIDGVKQAFFGWLSGMPAPVQEMVANIGSIFSGIATIASTAWAGITAVAKTAFSAVVAVWQGLSSAVSSAWQGIVSVATSVWNSVKSAVASAINAIKPIITSVASFFSSAWNGLVSVAQSVWNGVKAAVSAGINGAKAVLTAGVTGFAIIFNAGFNAVKTVVSTIFNAIKALVRGDINGVKTAIQSGLSQLGGIARNAMGQMVSAITSIGGRLRQAGTEIVQGLINGISSKIEGAVAKVREMASRMKNAVTSFFDINSPSRVMKQIGEWVSEGMAIGIAYKAPMAADEAKKMAENTKKAVESEMESLSRSIFITQQKIAGNPFAELTTDIAFGKYQGQDTAQLLALKEEEQRLGGILSMIDNLRKLKQDIALVGKSNIEIMEWEYENTDKYLAITREVFDTYKNANIALANRQFVENDIKKVINERSAIGKNEIDLLKHKLATEKEYLHITQTLKDGLVEQAQLKLFETKQAEAQLELAKKLYMLKNASDPLAEKKWQLSQSGMSPEQQQALLDIENQGMIADKFGKLQEGLKAGKAFTLPTFSGTGLEGAGNALASGISGMASLDKQYQEQLDIIRQARQAQLDINADYDKQEYDLKAAHEAAKRELTLSSAEGIASGLAGATKSMFGEQSKVYRAMFAVEKGVAIARSIMAIQQAIAFAAANPFPMNIGAMASVAAQTASIISNIRAVKNPVVGQAHDGIMSVPKSGTWNLEKGERVLPKHTAKALDDKLASMGNGKAINVIIHNHTGEKVQQTTDSNGDIRIIVGQELARQLPQQVNDPYSGFNKALKNNYNLERKL</sequence>
<keyword evidence="2" id="KW-1133">Transmembrane helix</keyword>
<accession>A0ABY6F375</accession>
<organism evidence="4 5">
    <name type="scientific">Moraxella nasicaprae</name>
    <dbReference type="NCBI Taxonomy" id="2904122"/>
    <lineage>
        <taxon>Bacteria</taxon>
        <taxon>Pseudomonadati</taxon>
        <taxon>Pseudomonadota</taxon>
        <taxon>Gammaproteobacteria</taxon>
        <taxon>Moraxellales</taxon>
        <taxon>Moraxellaceae</taxon>
        <taxon>Moraxella</taxon>
    </lineage>
</organism>
<dbReference type="InterPro" id="IPR010090">
    <property type="entry name" value="Phage_tape_meas"/>
</dbReference>
<evidence type="ECO:0000313" key="4">
    <source>
        <dbReference type="EMBL" id="UXZ04548.1"/>
    </source>
</evidence>
<keyword evidence="1" id="KW-1188">Viral release from host cell</keyword>
<feature type="domain" description="Phage tail tape measure protein" evidence="3">
    <location>
        <begin position="109"/>
        <end position="309"/>
    </location>
</feature>
<keyword evidence="5" id="KW-1185">Reference proteome</keyword>
<dbReference type="Pfam" id="PF10145">
    <property type="entry name" value="PhageMin_Tail"/>
    <property type="match status" value="1"/>
</dbReference>
<evidence type="ECO:0000259" key="3">
    <source>
        <dbReference type="Pfam" id="PF10145"/>
    </source>
</evidence>
<dbReference type="Proteomes" id="UP001063782">
    <property type="component" value="Chromosome"/>
</dbReference>
<keyword evidence="2" id="KW-0472">Membrane</keyword>
<feature type="transmembrane region" description="Helical" evidence="2">
    <location>
        <begin position="406"/>
        <end position="429"/>
    </location>
</feature>
<evidence type="ECO:0000313" key="5">
    <source>
        <dbReference type="Proteomes" id="UP001063782"/>
    </source>
</evidence>
<feature type="transmembrane region" description="Helical" evidence="2">
    <location>
        <begin position="550"/>
        <end position="572"/>
    </location>
</feature>
<keyword evidence="2" id="KW-0812">Transmembrane</keyword>
<dbReference type="NCBIfam" id="TIGR01760">
    <property type="entry name" value="tape_meas_TP901"/>
    <property type="match status" value="1"/>
</dbReference>
<evidence type="ECO:0000256" key="1">
    <source>
        <dbReference type="ARBA" id="ARBA00022612"/>
    </source>
</evidence>
<feature type="transmembrane region" description="Helical" evidence="2">
    <location>
        <begin position="441"/>
        <end position="474"/>
    </location>
</feature>
<evidence type="ECO:0000256" key="2">
    <source>
        <dbReference type="SAM" id="Phobius"/>
    </source>
</evidence>
<dbReference type="RefSeq" id="WP_263076036.1">
    <property type="nucleotide sequence ID" value="NZ_CP089977.1"/>
</dbReference>